<evidence type="ECO:0000256" key="1">
    <source>
        <dbReference type="ARBA" id="ARBA00004651"/>
    </source>
</evidence>
<proteinExistence type="inferred from homology"/>
<keyword evidence="4" id="KW-1003">Cell membrane</keyword>
<sequence length="451" mass="49087">MQQENFTRGSIGKQLLLFSGPIILTNLLQVSYQLIDSLWVGNLLGASALGAVAVSSTVIFTVLSFIIGVNNATLTILSQLKGKNDFVGLKKYTNAFTIILGSMAVMLGILGYLSSEWILRLLGTPESMLEEATGYLRINFLGILFLFGYNFIGTVFRALGNSKTPLRFVVIAVILNTFLDPLFISGLDWGIQGAAFATIVAQGIAFIYGVYISISHKQIPFSRPSWPKMEEVKLILGQGLPSGLQMTVISAGSAAIMSVVTSFGSDAVSGFGAAQRLESIIMLPAQALGTSVNSMAGQNIAVGKWRRVHKITLNATILNLITMLLIALLIFVIGGWGIRLFISEPEAVRFGTDYIKMVAFFFPFLGFNFVWNGVVRASGAAFQVLILNLISFWILRFPLTWLFAQSFGERGIAYGLGSSFVISSVVAFCYYRFGKWSEKELLKDDAESSVG</sequence>
<keyword evidence="5 8" id="KW-0812">Transmembrane</keyword>
<feature type="transmembrane region" description="Helical" evidence="8">
    <location>
        <begin position="47"/>
        <end position="71"/>
    </location>
</feature>
<comment type="caution">
    <text evidence="9">The sequence shown here is derived from an EMBL/GenBank/DDBJ whole genome shotgun (WGS) entry which is preliminary data.</text>
</comment>
<feature type="transmembrane region" description="Helical" evidence="8">
    <location>
        <begin position="92"/>
        <end position="114"/>
    </location>
</feature>
<comment type="subcellular location">
    <subcellularLocation>
        <location evidence="1">Cell membrane</location>
        <topology evidence="1">Multi-pass membrane protein</topology>
    </subcellularLocation>
</comment>
<evidence type="ECO:0000313" key="9">
    <source>
        <dbReference type="EMBL" id="GIN58731.1"/>
    </source>
</evidence>
<keyword evidence="6 8" id="KW-1133">Transmembrane helix</keyword>
<gene>
    <name evidence="9" type="primary">ypnP</name>
    <name evidence="9" type="ORF">J8TS2_30500</name>
</gene>
<feature type="transmembrane region" description="Helical" evidence="8">
    <location>
        <begin position="316"/>
        <end position="342"/>
    </location>
</feature>
<dbReference type="Proteomes" id="UP000679950">
    <property type="component" value="Unassembled WGS sequence"/>
</dbReference>
<reference evidence="9 10" key="1">
    <citation type="submission" date="2021-03" db="EMBL/GenBank/DDBJ databases">
        <title>Antimicrobial resistance genes in bacteria isolated from Japanese honey, and their potential for conferring macrolide and lincosamide resistance in the American foulbrood pathogen Paenibacillus larvae.</title>
        <authorList>
            <person name="Okamoto M."/>
            <person name="Kumagai M."/>
            <person name="Kanamori H."/>
            <person name="Takamatsu D."/>
        </authorList>
    </citation>
    <scope>NUCLEOTIDE SEQUENCE [LARGE SCALE GENOMIC DNA]</scope>
    <source>
        <strain evidence="9 10">J8TS2</strain>
    </source>
</reference>
<organism evidence="9 10">
    <name type="scientific">Lederbergia ruris</name>
    <dbReference type="NCBI Taxonomy" id="217495"/>
    <lineage>
        <taxon>Bacteria</taxon>
        <taxon>Bacillati</taxon>
        <taxon>Bacillota</taxon>
        <taxon>Bacilli</taxon>
        <taxon>Bacillales</taxon>
        <taxon>Bacillaceae</taxon>
        <taxon>Lederbergia</taxon>
    </lineage>
</organism>
<dbReference type="CDD" id="cd13138">
    <property type="entry name" value="MATE_yoeA_like"/>
    <property type="match status" value="1"/>
</dbReference>
<feature type="transmembrane region" description="Helical" evidence="8">
    <location>
        <begin position="134"/>
        <end position="156"/>
    </location>
</feature>
<keyword evidence="7 8" id="KW-0472">Membrane</keyword>
<feature type="transmembrane region" description="Helical" evidence="8">
    <location>
        <begin position="354"/>
        <end position="374"/>
    </location>
</feature>
<dbReference type="PANTHER" id="PTHR43549">
    <property type="entry name" value="MULTIDRUG RESISTANCE PROTEIN YPNP-RELATED"/>
    <property type="match status" value="1"/>
</dbReference>
<evidence type="ECO:0000256" key="5">
    <source>
        <dbReference type="ARBA" id="ARBA00022692"/>
    </source>
</evidence>
<dbReference type="PIRSF" id="PIRSF006603">
    <property type="entry name" value="DinF"/>
    <property type="match status" value="1"/>
</dbReference>
<accession>A0ABQ4KLC1</accession>
<dbReference type="Pfam" id="PF01554">
    <property type="entry name" value="MatE"/>
    <property type="match status" value="2"/>
</dbReference>
<evidence type="ECO:0000256" key="4">
    <source>
        <dbReference type="ARBA" id="ARBA00022475"/>
    </source>
</evidence>
<keyword evidence="10" id="KW-1185">Reference proteome</keyword>
<evidence type="ECO:0000256" key="3">
    <source>
        <dbReference type="ARBA" id="ARBA00022448"/>
    </source>
</evidence>
<protein>
    <submittedName>
        <fullName evidence="9">Multidrug resistance protein YpnP</fullName>
    </submittedName>
</protein>
<dbReference type="PANTHER" id="PTHR43549:SF3">
    <property type="entry name" value="MULTIDRUG RESISTANCE PROTEIN YPNP-RELATED"/>
    <property type="match status" value="1"/>
</dbReference>
<dbReference type="EMBL" id="BORB01000029">
    <property type="protein sequence ID" value="GIN58731.1"/>
    <property type="molecule type" value="Genomic_DNA"/>
</dbReference>
<dbReference type="InterPro" id="IPR048279">
    <property type="entry name" value="MdtK-like"/>
</dbReference>
<evidence type="ECO:0000256" key="6">
    <source>
        <dbReference type="ARBA" id="ARBA00022989"/>
    </source>
</evidence>
<evidence type="ECO:0000313" key="10">
    <source>
        <dbReference type="Proteomes" id="UP000679950"/>
    </source>
</evidence>
<feature type="transmembrane region" description="Helical" evidence="8">
    <location>
        <begin position="193"/>
        <end position="214"/>
    </location>
</feature>
<dbReference type="NCBIfam" id="TIGR00797">
    <property type="entry name" value="matE"/>
    <property type="match status" value="1"/>
</dbReference>
<keyword evidence="3" id="KW-0813">Transport</keyword>
<name>A0ABQ4KLC1_9BACI</name>
<feature type="transmembrane region" description="Helical" evidence="8">
    <location>
        <begin position="381"/>
        <end position="399"/>
    </location>
</feature>
<feature type="transmembrane region" description="Helical" evidence="8">
    <location>
        <begin position="411"/>
        <end position="433"/>
    </location>
</feature>
<evidence type="ECO:0000256" key="7">
    <source>
        <dbReference type="ARBA" id="ARBA00023136"/>
    </source>
</evidence>
<comment type="similarity">
    <text evidence="2">Belongs to the multi antimicrobial extrusion (MATE) (TC 2.A.66.1) family.</text>
</comment>
<dbReference type="RefSeq" id="WP_212966846.1">
    <property type="nucleotide sequence ID" value="NZ_BORB01000029.1"/>
</dbReference>
<dbReference type="InterPro" id="IPR002528">
    <property type="entry name" value="MATE_fam"/>
</dbReference>
<feature type="transmembrane region" description="Helical" evidence="8">
    <location>
        <begin position="168"/>
        <end position="187"/>
    </location>
</feature>
<feature type="transmembrane region" description="Helical" evidence="8">
    <location>
        <begin position="15"/>
        <end position="35"/>
    </location>
</feature>
<evidence type="ECO:0000256" key="8">
    <source>
        <dbReference type="SAM" id="Phobius"/>
    </source>
</evidence>
<dbReference type="InterPro" id="IPR052031">
    <property type="entry name" value="Membrane_Transporter-Flippase"/>
</dbReference>
<evidence type="ECO:0000256" key="2">
    <source>
        <dbReference type="ARBA" id="ARBA00010199"/>
    </source>
</evidence>